<evidence type="ECO:0000256" key="3">
    <source>
        <dbReference type="ARBA" id="ARBA00023012"/>
    </source>
</evidence>
<dbReference type="PANTHER" id="PTHR24421">
    <property type="entry name" value="NITRATE/NITRITE SENSOR PROTEIN NARX-RELATED"/>
    <property type="match status" value="1"/>
</dbReference>
<sequence>MVPALFLVLRPSPAQQGTASGQGDGSAREGAMAWTAIVIPIIVLVVATAMVSVLVTRAWCARRFATRERRLEQLGDNMLQTFQAIILRLHITKEGLPQGSAGRVAMDRFLDDADRLMNRARDAFAAWRGEQCGQGDVVVHLRRFGRDLANRHGCRLSVRVHGRPVPLAPVVCDEVRWILSEAMGNAALHAEASRIRVSIDFRADQFSASVEDNGRGLGDDVVLRTGQDGRRGMHLMSERAARIGGRLTVSMRSGTAIELRLAGDIAYGRRNGDASAPG</sequence>
<keyword evidence="4" id="KW-0472">Membrane</keyword>
<dbReference type="CDD" id="cd16917">
    <property type="entry name" value="HATPase_UhpB-NarQ-NarX-like"/>
    <property type="match status" value="1"/>
</dbReference>
<dbReference type="AlphaFoldDB" id="A0A4Y5Z3X0"/>
<name>A0A4Y5Z3X0_9GAMM</name>
<dbReference type="PANTHER" id="PTHR24421:SF62">
    <property type="entry name" value="SENSORY TRANSDUCTION HISTIDINE KINASE"/>
    <property type="match status" value="1"/>
</dbReference>
<dbReference type="KEGG" id="lpy:FIV34_11815"/>
<protein>
    <recommendedName>
        <fullName evidence="5">Histidine kinase/HSP90-like ATPase domain-containing protein</fullName>
    </recommendedName>
</protein>
<dbReference type="InterPro" id="IPR036890">
    <property type="entry name" value="HATPase_C_sf"/>
</dbReference>
<proteinExistence type="predicted"/>
<keyword evidence="4" id="KW-0812">Transmembrane</keyword>
<organism evidence="6 7">
    <name type="scientific">Luteibacter pinisoli</name>
    <dbReference type="NCBI Taxonomy" id="2589080"/>
    <lineage>
        <taxon>Bacteria</taxon>
        <taxon>Pseudomonadati</taxon>
        <taxon>Pseudomonadota</taxon>
        <taxon>Gammaproteobacteria</taxon>
        <taxon>Lysobacterales</taxon>
        <taxon>Rhodanobacteraceae</taxon>
        <taxon>Luteibacter</taxon>
    </lineage>
</organism>
<accession>A0A4Y5Z3X0</accession>
<gene>
    <name evidence="6" type="ORF">FIV34_11815</name>
</gene>
<evidence type="ECO:0000313" key="7">
    <source>
        <dbReference type="Proteomes" id="UP000316093"/>
    </source>
</evidence>
<dbReference type="InterPro" id="IPR050482">
    <property type="entry name" value="Sensor_HK_TwoCompSys"/>
</dbReference>
<dbReference type="EMBL" id="CP041046">
    <property type="protein sequence ID" value="QDE39847.1"/>
    <property type="molecule type" value="Genomic_DNA"/>
</dbReference>
<feature type="domain" description="Histidine kinase/HSP90-like ATPase" evidence="5">
    <location>
        <begin position="172"/>
        <end position="265"/>
    </location>
</feature>
<dbReference type="GO" id="GO:0016301">
    <property type="term" value="F:kinase activity"/>
    <property type="evidence" value="ECO:0007669"/>
    <property type="project" value="UniProtKB-KW"/>
</dbReference>
<dbReference type="Pfam" id="PF02518">
    <property type="entry name" value="HATPase_c"/>
    <property type="match status" value="1"/>
</dbReference>
<evidence type="ECO:0000256" key="4">
    <source>
        <dbReference type="SAM" id="Phobius"/>
    </source>
</evidence>
<dbReference type="SUPFAM" id="SSF55874">
    <property type="entry name" value="ATPase domain of HSP90 chaperone/DNA topoisomerase II/histidine kinase"/>
    <property type="match status" value="1"/>
</dbReference>
<keyword evidence="7" id="KW-1185">Reference proteome</keyword>
<dbReference type="SMART" id="SM00387">
    <property type="entry name" value="HATPase_c"/>
    <property type="match status" value="1"/>
</dbReference>
<dbReference type="GO" id="GO:0000160">
    <property type="term" value="P:phosphorelay signal transduction system"/>
    <property type="evidence" value="ECO:0007669"/>
    <property type="project" value="UniProtKB-KW"/>
</dbReference>
<dbReference type="OrthoDB" id="9811306at2"/>
<keyword evidence="1" id="KW-0808">Transferase</keyword>
<dbReference type="InterPro" id="IPR003594">
    <property type="entry name" value="HATPase_dom"/>
</dbReference>
<evidence type="ECO:0000256" key="1">
    <source>
        <dbReference type="ARBA" id="ARBA00022679"/>
    </source>
</evidence>
<evidence type="ECO:0000256" key="2">
    <source>
        <dbReference type="ARBA" id="ARBA00022777"/>
    </source>
</evidence>
<keyword evidence="2" id="KW-0418">Kinase</keyword>
<reference evidence="6 7" key="1">
    <citation type="submission" date="2019-06" db="EMBL/GenBank/DDBJ databases">
        <title>A complete genome sequence for Luteibacter pinisoli MAH-14.</title>
        <authorList>
            <person name="Baltrus D.A."/>
        </authorList>
    </citation>
    <scope>NUCLEOTIDE SEQUENCE [LARGE SCALE GENOMIC DNA]</scope>
    <source>
        <strain evidence="6 7">MAH-14</strain>
    </source>
</reference>
<evidence type="ECO:0000259" key="5">
    <source>
        <dbReference type="SMART" id="SM00387"/>
    </source>
</evidence>
<keyword evidence="3" id="KW-0902">Two-component regulatory system</keyword>
<keyword evidence="4" id="KW-1133">Transmembrane helix</keyword>
<feature type="transmembrane region" description="Helical" evidence="4">
    <location>
        <begin position="31"/>
        <end position="60"/>
    </location>
</feature>
<dbReference type="Gene3D" id="3.30.565.10">
    <property type="entry name" value="Histidine kinase-like ATPase, C-terminal domain"/>
    <property type="match status" value="1"/>
</dbReference>
<evidence type="ECO:0000313" key="6">
    <source>
        <dbReference type="EMBL" id="QDE39847.1"/>
    </source>
</evidence>
<dbReference type="Proteomes" id="UP000316093">
    <property type="component" value="Chromosome"/>
</dbReference>